<keyword evidence="6" id="KW-0597">Phosphoprotein</keyword>
<dbReference type="InterPro" id="IPR036398">
    <property type="entry name" value="CA_dom_sf"/>
</dbReference>
<dbReference type="GO" id="GO:0005524">
    <property type="term" value="F:ATP binding"/>
    <property type="evidence" value="ECO:0007669"/>
    <property type="project" value="UniProtKB-KW"/>
</dbReference>
<dbReference type="Gene3D" id="1.10.510.10">
    <property type="entry name" value="Transferase(Phosphotransferase) domain 1"/>
    <property type="match status" value="1"/>
</dbReference>
<dbReference type="SMART" id="SM01057">
    <property type="entry name" value="Carb_anhydrase"/>
    <property type="match status" value="1"/>
</dbReference>
<keyword evidence="8" id="KW-0547">Nucleotide-binding</keyword>
<evidence type="ECO:0000259" key="11">
    <source>
        <dbReference type="PROSITE" id="PS50011"/>
    </source>
</evidence>
<gene>
    <name evidence="13" type="ORF">BaRGS_00014884</name>
</gene>
<keyword evidence="10" id="KW-0067">ATP-binding</keyword>
<evidence type="ECO:0000256" key="10">
    <source>
        <dbReference type="ARBA" id="ARBA00022840"/>
    </source>
</evidence>
<dbReference type="PANTHER" id="PTHR18952:SF208">
    <property type="entry name" value="CARBONIC ANHYDRASE XA-RELATED"/>
    <property type="match status" value="1"/>
</dbReference>
<evidence type="ECO:0000313" key="14">
    <source>
        <dbReference type="Proteomes" id="UP001519460"/>
    </source>
</evidence>
<keyword evidence="5" id="KW-0723">Serine/threonine-protein kinase</keyword>
<dbReference type="InterPro" id="IPR001148">
    <property type="entry name" value="CA_dom"/>
</dbReference>
<dbReference type="GO" id="GO:0004707">
    <property type="term" value="F:MAP kinase activity"/>
    <property type="evidence" value="ECO:0007669"/>
    <property type="project" value="UniProtKB-EC"/>
</dbReference>
<feature type="non-terminal residue" evidence="13">
    <location>
        <position position="537"/>
    </location>
</feature>
<proteinExistence type="inferred from homology"/>
<dbReference type="EC" id="2.7.11.24" evidence="4"/>
<dbReference type="Gene3D" id="3.10.200.10">
    <property type="entry name" value="Alpha carbonic anhydrase"/>
    <property type="match status" value="1"/>
</dbReference>
<dbReference type="AlphaFoldDB" id="A0ABD0L3U2"/>
<feature type="domain" description="Protein kinase" evidence="11">
    <location>
        <begin position="321"/>
        <end position="537"/>
    </location>
</feature>
<dbReference type="PROSITE" id="PS50011">
    <property type="entry name" value="PROTEIN_KINASE_DOM"/>
    <property type="match status" value="1"/>
</dbReference>
<evidence type="ECO:0000256" key="8">
    <source>
        <dbReference type="ARBA" id="ARBA00022741"/>
    </source>
</evidence>
<name>A0ABD0L3U2_9CAEN</name>
<dbReference type="Gene3D" id="3.30.200.20">
    <property type="entry name" value="Phosphorylase Kinase, domain 1"/>
    <property type="match status" value="1"/>
</dbReference>
<keyword evidence="7" id="KW-0808">Transferase</keyword>
<dbReference type="InterPro" id="IPR023561">
    <property type="entry name" value="Carbonic_anhydrase_a-class"/>
</dbReference>
<organism evidence="13 14">
    <name type="scientific">Batillaria attramentaria</name>
    <dbReference type="NCBI Taxonomy" id="370345"/>
    <lineage>
        <taxon>Eukaryota</taxon>
        <taxon>Metazoa</taxon>
        <taxon>Spiralia</taxon>
        <taxon>Lophotrochozoa</taxon>
        <taxon>Mollusca</taxon>
        <taxon>Gastropoda</taxon>
        <taxon>Caenogastropoda</taxon>
        <taxon>Sorbeoconcha</taxon>
        <taxon>Cerithioidea</taxon>
        <taxon>Batillariidae</taxon>
        <taxon>Batillaria</taxon>
    </lineage>
</organism>
<keyword evidence="14" id="KW-1185">Reference proteome</keyword>
<dbReference type="FunFam" id="3.30.200.20:FF:000769">
    <property type="entry name" value="Mitogen-activated protein kinase 14"/>
    <property type="match status" value="1"/>
</dbReference>
<comment type="similarity">
    <text evidence="3">Belongs to the alpha-carbonic anhydrase family.</text>
</comment>
<keyword evidence="9" id="KW-0418">Kinase</keyword>
<dbReference type="EMBL" id="JACVVK020000088">
    <property type="protein sequence ID" value="KAK7494002.1"/>
    <property type="molecule type" value="Genomic_DNA"/>
</dbReference>
<evidence type="ECO:0000256" key="1">
    <source>
        <dbReference type="ARBA" id="ARBA00001946"/>
    </source>
</evidence>
<accession>A0ABD0L3U2</accession>
<protein>
    <recommendedName>
        <fullName evidence="4">mitogen-activated protein kinase</fullName>
        <ecNumber evidence="4">2.7.11.24</ecNumber>
    </recommendedName>
</protein>
<evidence type="ECO:0000256" key="5">
    <source>
        <dbReference type="ARBA" id="ARBA00022527"/>
    </source>
</evidence>
<comment type="cofactor">
    <cofactor evidence="1">
        <name>Mg(2+)</name>
        <dbReference type="ChEBI" id="CHEBI:18420"/>
    </cofactor>
</comment>
<dbReference type="Proteomes" id="UP001519460">
    <property type="component" value="Unassembled WGS sequence"/>
</dbReference>
<reference evidence="13 14" key="1">
    <citation type="journal article" date="2023" name="Sci. Data">
        <title>Genome assembly of the Korean intertidal mud-creeper Batillaria attramentaria.</title>
        <authorList>
            <person name="Patra A.K."/>
            <person name="Ho P.T."/>
            <person name="Jun S."/>
            <person name="Lee S.J."/>
            <person name="Kim Y."/>
            <person name="Won Y.J."/>
        </authorList>
    </citation>
    <scope>NUCLEOTIDE SEQUENCE [LARGE SCALE GENOMIC DNA]</scope>
    <source>
        <strain evidence="13">Wonlab-2016</strain>
    </source>
</reference>
<evidence type="ECO:0000259" key="12">
    <source>
        <dbReference type="PROSITE" id="PS51144"/>
    </source>
</evidence>
<evidence type="ECO:0000256" key="3">
    <source>
        <dbReference type="ARBA" id="ARBA00010718"/>
    </source>
</evidence>
<dbReference type="Pfam" id="PF00069">
    <property type="entry name" value="Pkinase"/>
    <property type="match status" value="1"/>
</dbReference>
<feature type="domain" description="Alpha-carbonic anhydrase" evidence="12">
    <location>
        <begin position="14"/>
        <end position="282"/>
    </location>
</feature>
<sequence>MPICFAGSNSPWATWWDYEGVAGPQHWGVINPEWRMCSSGKFQSPIDIQPQQLLYDPNLRRMNRNMPDTVSGTLVNTGNDLTLRVTREGQGEEGSANFSDGPLMYTYRLAQIKLHFGKTDTDGSEHSIDGNAFAAELQFLAYNSDLYKNLSDAMQASYGLAIIAVFVEASEDEDNAGFHTLVEYAKQVPWQGQTRTVERLPVRSLLPDTNYYMTYDGSLTQPACQETVTWVLFNKPVYVSRSQLDTLRQFQKRLYGEEAVTQLAGNRRPTMPLNNRAVRTNINYPTTFVWRRFKWKMSRRLPAGFYSTELMATTWEVPQRYQRLSFLASGAYGQVCSAEDTVTKTKVALKKLARPFQTEVLFAKRCYREIRMLRHLDHENVLNLLDMFTPNTALDNFSDVYLVTGLMDSDLHEILKHQLLNDDQIQFLLYQILRGLKDLKPNNIGVNQNVELRAQNYIRSLPRMPRKDFKKYFQNANPMAVDLLERMLDLDPSQRIDVNGALEHPYMAQYHDQMMNPLLHLLTTPLRRPSLTCKAGR</sequence>
<dbReference type="InterPro" id="IPR000719">
    <property type="entry name" value="Prot_kinase_dom"/>
</dbReference>
<dbReference type="SUPFAM" id="SSF56112">
    <property type="entry name" value="Protein kinase-like (PK-like)"/>
    <property type="match status" value="1"/>
</dbReference>
<dbReference type="SUPFAM" id="SSF51069">
    <property type="entry name" value="Carbonic anhydrase"/>
    <property type="match status" value="1"/>
</dbReference>
<evidence type="ECO:0000256" key="9">
    <source>
        <dbReference type="ARBA" id="ARBA00022777"/>
    </source>
</evidence>
<dbReference type="Pfam" id="PF00194">
    <property type="entry name" value="Carb_anhydrase"/>
    <property type="match status" value="1"/>
</dbReference>
<dbReference type="InterPro" id="IPR011009">
    <property type="entry name" value="Kinase-like_dom_sf"/>
</dbReference>
<evidence type="ECO:0000256" key="4">
    <source>
        <dbReference type="ARBA" id="ARBA00012411"/>
    </source>
</evidence>
<comment type="caution">
    <text evidence="13">The sequence shown here is derived from an EMBL/GenBank/DDBJ whole genome shotgun (WGS) entry which is preliminary data.</text>
</comment>
<comment type="similarity">
    <text evidence="2">Belongs to the protein kinase superfamily. CMGC Ser/Thr protein kinase family. MAP kinase subfamily.</text>
</comment>
<evidence type="ECO:0000256" key="7">
    <source>
        <dbReference type="ARBA" id="ARBA00022679"/>
    </source>
</evidence>
<evidence type="ECO:0000256" key="6">
    <source>
        <dbReference type="ARBA" id="ARBA00022553"/>
    </source>
</evidence>
<evidence type="ECO:0000313" key="13">
    <source>
        <dbReference type="EMBL" id="KAK7494002.1"/>
    </source>
</evidence>
<evidence type="ECO:0000256" key="2">
    <source>
        <dbReference type="ARBA" id="ARBA00008832"/>
    </source>
</evidence>
<dbReference type="SMART" id="SM00220">
    <property type="entry name" value="S_TKc"/>
    <property type="match status" value="1"/>
</dbReference>
<dbReference type="PROSITE" id="PS51144">
    <property type="entry name" value="ALPHA_CA_2"/>
    <property type="match status" value="1"/>
</dbReference>
<dbReference type="PANTHER" id="PTHR18952">
    <property type="entry name" value="CARBONIC ANHYDRASE"/>
    <property type="match status" value="1"/>
</dbReference>